<organism evidence="2 3">
    <name type="scientific">Acorus calamus</name>
    <name type="common">Sweet flag</name>
    <dbReference type="NCBI Taxonomy" id="4465"/>
    <lineage>
        <taxon>Eukaryota</taxon>
        <taxon>Viridiplantae</taxon>
        <taxon>Streptophyta</taxon>
        <taxon>Embryophyta</taxon>
        <taxon>Tracheophyta</taxon>
        <taxon>Spermatophyta</taxon>
        <taxon>Magnoliopsida</taxon>
        <taxon>Liliopsida</taxon>
        <taxon>Acoraceae</taxon>
        <taxon>Acorus</taxon>
    </lineage>
</organism>
<protein>
    <submittedName>
        <fullName evidence="2">Uncharacterized protein</fullName>
    </submittedName>
</protein>
<evidence type="ECO:0000256" key="1">
    <source>
        <dbReference type="SAM" id="MobiDB-lite"/>
    </source>
</evidence>
<dbReference type="Proteomes" id="UP001180020">
    <property type="component" value="Unassembled WGS sequence"/>
</dbReference>
<reference evidence="2" key="2">
    <citation type="submission" date="2023-06" db="EMBL/GenBank/DDBJ databases">
        <authorList>
            <person name="Ma L."/>
            <person name="Liu K.-W."/>
            <person name="Li Z."/>
            <person name="Hsiao Y.-Y."/>
            <person name="Qi Y."/>
            <person name="Fu T."/>
            <person name="Tang G."/>
            <person name="Zhang D."/>
            <person name="Sun W.-H."/>
            <person name="Liu D.-K."/>
            <person name="Li Y."/>
            <person name="Chen G.-Z."/>
            <person name="Liu X.-D."/>
            <person name="Liao X.-Y."/>
            <person name="Jiang Y.-T."/>
            <person name="Yu X."/>
            <person name="Hao Y."/>
            <person name="Huang J."/>
            <person name="Zhao X.-W."/>
            <person name="Ke S."/>
            <person name="Chen Y.-Y."/>
            <person name="Wu W.-L."/>
            <person name="Hsu J.-L."/>
            <person name="Lin Y.-F."/>
            <person name="Huang M.-D."/>
            <person name="Li C.-Y."/>
            <person name="Huang L."/>
            <person name="Wang Z.-W."/>
            <person name="Zhao X."/>
            <person name="Zhong W.-Y."/>
            <person name="Peng D.-H."/>
            <person name="Ahmad S."/>
            <person name="Lan S."/>
            <person name="Zhang J.-S."/>
            <person name="Tsai W.-C."/>
            <person name="Van De Peer Y."/>
            <person name="Liu Z.-J."/>
        </authorList>
    </citation>
    <scope>NUCLEOTIDE SEQUENCE</scope>
    <source>
        <strain evidence="2">CP</strain>
        <tissue evidence="2">Leaves</tissue>
    </source>
</reference>
<sequence length="85" mass="10002">MSMVPEIRRWEEAGMPVRSERRHLRVSPKMEWEEEKERHPVEDCPILRSRSPTQEVAPLPSRTARETKDDQTSNGPRRTMFSQSA</sequence>
<proteinExistence type="predicted"/>
<reference evidence="2" key="1">
    <citation type="journal article" date="2023" name="Nat. Commun.">
        <title>Diploid and tetraploid genomes of Acorus and the evolution of monocots.</title>
        <authorList>
            <person name="Ma L."/>
            <person name="Liu K.W."/>
            <person name="Li Z."/>
            <person name="Hsiao Y.Y."/>
            <person name="Qi Y."/>
            <person name="Fu T."/>
            <person name="Tang G.D."/>
            <person name="Zhang D."/>
            <person name="Sun W.H."/>
            <person name="Liu D.K."/>
            <person name="Li Y."/>
            <person name="Chen G.Z."/>
            <person name="Liu X.D."/>
            <person name="Liao X.Y."/>
            <person name="Jiang Y.T."/>
            <person name="Yu X."/>
            <person name="Hao Y."/>
            <person name="Huang J."/>
            <person name="Zhao X.W."/>
            <person name="Ke S."/>
            <person name="Chen Y.Y."/>
            <person name="Wu W.L."/>
            <person name="Hsu J.L."/>
            <person name="Lin Y.F."/>
            <person name="Huang M.D."/>
            <person name="Li C.Y."/>
            <person name="Huang L."/>
            <person name="Wang Z.W."/>
            <person name="Zhao X."/>
            <person name="Zhong W.Y."/>
            <person name="Peng D.H."/>
            <person name="Ahmad S."/>
            <person name="Lan S."/>
            <person name="Zhang J.S."/>
            <person name="Tsai W.C."/>
            <person name="Van de Peer Y."/>
            <person name="Liu Z.J."/>
        </authorList>
    </citation>
    <scope>NUCLEOTIDE SEQUENCE</scope>
    <source>
        <strain evidence="2">CP</strain>
    </source>
</reference>
<evidence type="ECO:0000313" key="2">
    <source>
        <dbReference type="EMBL" id="KAK1318433.1"/>
    </source>
</evidence>
<name>A0AAV9EXH3_ACOCL</name>
<keyword evidence="3" id="KW-1185">Reference proteome</keyword>
<feature type="compositionally biased region" description="Basic and acidic residues" evidence="1">
    <location>
        <begin position="28"/>
        <end position="42"/>
    </location>
</feature>
<feature type="compositionally biased region" description="Basic and acidic residues" evidence="1">
    <location>
        <begin position="1"/>
        <end position="12"/>
    </location>
</feature>
<feature type="region of interest" description="Disordered" evidence="1">
    <location>
        <begin position="1"/>
        <end position="85"/>
    </location>
</feature>
<accession>A0AAV9EXH3</accession>
<gene>
    <name evidence="2" type="ORF">QJS10_CPB04g01340</name>
</gene>
<dbReference type="EMBL" id="JAUJYO010000004">
    <property type="protein sequence ID" value="KAK1318433.1"/>
    <property type="molecule type" value="Genomic_DNA"/>
</dbReference>
<comment type="caution">
    <text evidence="2">The sequence shown here is derived from an EMBL/GenBank/DDBJ whole genome shotgun (WGS) entry which is preliminary data.</text>
</comment>
<evidence type="ECO:0000313" key="3">
    <source>
        <dbReference type="Proteomes" id="UP001180020"/>
    </source>
</evidence>
<feature type="compositionally biased region" description="Polar residues" evidence="1">
    <location>
        <begin position="72"/>
        <end position="85"/>
    </location>
</feature>
<dbReference type="AlphaFoldDB" id="A0AAV9EXH3"/>